<dbReference type="PANTHER" id="PTHR28634:SF1">
    <property type="entry name" value="ZINC FINGER B-BOX DOMAIN-CONTAINING PROTEIN 1"/>
    <property type="match status" value="1"/>
</dbReference>
<sequence>MNLNDFVVLPNNKAKSIKLNARNLQELRMETVSLAEENKEMEEKLQQLKKMLPQPTPPPPSYNNGHQMTKKKGLTGTICGQCEVKPAGLVCSQTTHTTLAGMHELYLFEFFSAPCPLLYFCLLNYLLHQLTSPPSSKFLRSPILHLSFSLQYTLCRQTIAGTLTTTLRLRSEITLLSLTSHCLILLQVLGVNHGEEKNLLDEGLNCENGTGFPTSLLRGEYDEEESARSFQEALRQWRGETIDGGDPVHHEREAEGRRSRGALGGIPVRVEFTENSLTYMDRLLLKKHRRYTDRQTKYVYIVTVSTHLLFLYICREWWKYSKHAGTLKFFKSGLFQT</sequence>
<dbReference type="OMA" id="KHRRYTD"/>
<name>A0A665W2U6_ECHNA</name>
<proteinExistence type="predicted"/>
<dbReference type="Proteomes" id="UP000472264">
    <property type="component" value="Chromosome 13"/>
</dbReference>
<organism evidence="2 3">
    <name type="scientific">Echeneis naucrates</name>
    <name type="common">Live sharksucker</name>
    <dbReference type="NCBI Taxonomy" id="173247"/>
    <lineage>
        <taxon>Eukaryota</taxon>
        <taxon>Metazoa</taxon>
        <taxon>Chordata</taxon>
        <taxon>Craniata</taxon>
        <taxon>Vertebrata</taxon>
        <taxon>Euteleostomi</taxon>
        <taxon>Actinopterygii</taxon>
        <taxon>Neopterygii</taxon>
        <taxon>Teleostei</taxon>
        <taxon>Neoteleostei</taxon>
        <taxon>Acanthomorphata</taxon>
        <taxon>Carangaria</taxon>
        <taxon>Carangiformes</taxon>
        <taxon>Echeneidae</taxon>
        <taxon>Echeneis</taxon>
    </lineage>
</organism>
<reference evidence="2" key="2">
    <citation type="submission" date="2025-08" db="UniProtKB">
        <authorList>
            <consortium name="Ensembl"/>
        </authorList>
    </citation>
    <scope>IDENTIFICATION</scope>
</reference>
<evidence type="ECO:0000256" key="1">
    <source>
        <dbReference type="SAM" id="Coils"/>
    </source>
</evidence>
<protein>
    <submittedName>
        <fullName evidence="2">Uncharacterized protein</fullName>
    </submittedName>
</protein>
<keyword evidence="3" id="KW-1185">Reference proteome</keyword>
<evidence type="ECO:0000313" key="2">
    <source>
        <dbReference type="Ensembl" id="ENSENLP00000038160.1"/>
    </source>
</evidence>
<dbReference type="AlphaFoldDB" id="A0A665W2U6"/>
<feature type="coiled-coil region" evidence="1">
    <location>
        <begin position="24"/>
        <end position="51"/>
    </location>
</feature>
<keyword evidence="1" id="KW-0175">Coiled coil</keyword>
<accession>A0A665W2U6</accession>
<dbReference type="InParanoid" id="A0A665W2U6"/>
<reference evidence="2" key="3">
    <citation type="submission" date="2025-09" db="UniProtKB">
        <authorList>
            <consortium name="Ensembl"/>
        </authorList>
    </citation>
    <scope>IDENTIFICATION</scope>
</reference>
<dbReference type="InterPro" id="IPR037688">
    <property type="entry name" value="ZBBX"/>
</dbReference>
<reference evidence="2" key="1">
    <citation type="submission" date="2021-04" db="EMBL/GenBank/DDBJ databases">
        <authorList>
            <consortium name="Wellcome Sanger Institute Data Sharing"/>
        </authorList>
    </citation>
    <scope>NUCLEOTIDE SEQUENCE [LARGE SCALE GENOMIC DNA]</scope>
</reference>
<dbReference type="Ensembl" id="ENSENLT00000039177.1">
    <property type="protein sequence ID" value="ENSENLP00000038160.1"/>
    <property type="gene ID" value="ENSENLG00000016514.1"/>
</dbReference>
<dbReference type="PANTHER" id="PTHR28634">
    <property type="entry name" value="ZINC FINGER B-BOX DOMAIN-CONTAINING PROTEIN 1"/>
    <property type="match status" value="1"/>
</dbReference>
<evidence type="ECO:0000313" key="3">
    <source>
        <dbReference type="Proteomes" id="UP000472264"/>
    </source>
</evidence>